<feature type="transmembrane region" description="Helical" evidence="1">
    <location>
        <begin position="69"/>
        <end position="90"/>
    </location>
</feature>
<keyword evidence="1" id="KW-0812">Transmembrane</keyword>
<protein>
    <submittedName>
        <fullName evidence="2">Uncharacterized protein</fullName>
    </submittedName>
</protein>
<dbReference type="KEGG" id="rpx:Rpdx1_3489"/>
<accession>E6VCY9</accession>
<evidence type="ECO:0000313" key="3">
    <source>
        <dbReference type="Proteomes" id="UP000001402"/>
    </source>
</evidence>
<dbReference type="OrthoDB" id="8254787at2"/>
<name>E6VCY9_RHOPX</name>
<evidence type="ECO:0000313" key="2">
    <source>
        <dbReference type="EMBL" id="ADU45058.1"/>
    </source>
</evidence>
<dbReference type="eggNOG" id="ENOG5030X8R">
    <property type="taxonomic scope" value="Bacteria"/>
</dbReference>
<reference evidence="2" key="1">
    <citation type="submission" date="2010-12" db="EMBL/GenBank/DDBJ databases">
        <title>Complete sequence of Rhodopseudomonas palustris DX-1.</title>
        <authorList>
            <consortium name="US DOE Joint Genome Institute"/>
            <person name="Lucas S."/>
            <person name="Copeland A."/>
            <person name="Lapidus A."/>
            <person name="Cheng J.-F."/>
            <person name="Goodwin L."/>
            <person name="Pitluck S."/>
            <person name="Misra M."/>
            <person name="Chertkov O."/>
            <person name="Detter J.C."/>
            <person name="Han C."/>
            <person name="Tapia R."/>
            <person name="Land M."/>
            <person name="Hauser L."/>
            <person name="Kyrpides N."/>
            <person name="Ivanova N."/>
            <person name="Ovchinnikova G."/>
            <person name="Logan B."/>
            <person name="Oda Y."/>
            <person name="Harwood C."/>
            <person name="Woyke T."/>
        </authorList>
    </citation>
    <scope>NUCLEOTIDE SEQUENCE [LARGE SCALE GENOMIC DNA]</scope>
    <source>
        <strain evidence="2">DX-1</strain>
    </source>
</reference>
<proteinExistence type="predicted"/>
<keyword evidence="1" id="KW-0472">Membrane</keyword>
<gene>
    <name evidence="2" type="ordered locus">Rpdx1_3489</name>
</gene>
<dbReference type="AlphaFoldDB" id="E6VCY9"/>
<dbReference type="STRING" id="652103.Rpdx1_3489"/>
<dbReference type="HOGENOM" id="CLU_147208_0_0_5"/>
<dbReference type="BioCyc" id="RPAL652103:RPDX1_RS17215-MONOMER"/>
<organism evidence="2 3">
    <name type="scientific">Rhodopseudomonas palustris (strain DX-1)</name>
    <dbReference type="NCBI Taxonomy" id="652103"/>
    <lineage>
        <taxon>Bacteria</taxon>
        <taxon>Pseudomonadati</taxon>
        <taxon>Pseudomonadota</taxon>
        <taxon>Alphaproteobacteria</taxon>
        <taxon>Hyphomicrobiales</taxon>
        <taxon>Nitrobacteraceae</taxon>
        <taxon>Rhodopseudomonas</taxon>
    </lineage>
</organism>
<keyword evidence="1" id="KW-1133">Transmembrane helix</keyword>
<evidence type="ECO:0000256" key="1">
    <source>
        <dbReference type="SAM" id="Phobius"/>
    </source>
</evidence>
<dbReference type="EMBL" id="CP002418">
    <property type="protein sequence ID" value="ADU45058.1"/>
    <property type="molecule type" value="Genomic_DNA"/>
</dbReference>
<dbReference type="Proteomes" id="UP000001402">
    <property type="component" value="Chromosome"/>
</dbReference>
<sequence length="117" mass="13024">MKNQRITLPDDDHRVLQFRLRDAARLPMTEDGGAPTATILPFRRDLPQVDHLPETDGADQAPSDFRHRMLTNIAALVLTAGLVLAGIWLATSIAEMRRTQDCLLMGRHDCAVITAPR</sequence>